<evidence type="ECO:0000256" key="1">
    <source>
        <dbReference type="SAM" id="Phobius"/>
    </source>
</evidence>
<sequence>RRNCFITFDELFFPDAATFFFLFYPIIVSSNVILFIFLFVFFAILFFVLRQRFCMVVLIFYFLLKGVYYFARRIYIAMTMVFFWDISFFSSLGFVQNLARNWKGWLFGDRYRCLISLMTTIENKPLMSALGNTNKLLLSLNLYHFPYLVQIFV</sequence>
<reference evidence="2" key="2">
    <citation type="submission" date="2023-05" db="EMBL/GenBank/DDBJ databases">
        <authorList>
            <person name="Fouks B."/>
        </authorList>
    </citation>
    <scope>NUCLEOTIDE SEQUENCE</scope>
    <source>
        <strain evidence="2">Stay&amp;Tobe</strain>
        <tissue evidence="2">Testes</tissue>
    </source>
</reference>
<keyword evidence="3" id="KW-1185">Reference proteome</keyword>
<name>A0AAD8E308_DIPPU</name>
<gene>
    <name evidence="2" type="ORF">L9F63_025685</name>
</gene>
<dbReference type="Proteomes" id="UP001233999">
    <property type="component" value="Unassembled WGS sequence"/>
</dbReference>
<feature type="non-terminal residue" evidence="2">
    <location>
        <position position="1"/>
    </location>
</feature>
<comment type="caution">
    <text evidence="2">The sequence shown here is derived from an EMBL/GenBank/DDBJ whole genome shotgun (WGS) entry which is preliminary data.</text>
</comment>
<feature type="transmembrane region" description="Helical" evidence="1">
    <location>
        <begin position="53"/>
        <end position="70"/>
    </location>
</feature>
<accession>A0AAD8E308</accession>
<reference evidence="2" key="1">
    <citation type="journal article" date="2023" name="IScience">
        <title>Live-bearing cockroach genome reveals convergent evolutionary mechanisms linked to viviparity in insects and beyond.</title>
        <authorList>
            <person name="Fouks B."/>
            <person name="Harrison M.C."/>
            <person name="Mikhailova A.A."/>
            <person name="Marchal E."/>
            <person name="English S."/>
            <person name="Carruthers M."/>
            <person name="Jennings E.C."/>
            <person name="Chiamaka E.L."/>
            <person name="Frigard R.A."/>
            <person name="Pippel M."/>
            <person name="Attardo G.M."/>
            <person name="Benoit J.B."/>
            <person name="Bornberg-Bauer E."/>
            <person name="Tobe S.S."/>
        </authorList>
    </citation>
    <scope>NUCLEOTIDE SEQUENCE</scope>
    <source>
        <strain evidence="2">Stay&amp;Tobe</strain>
    </source>
</reference>
<feature type="transmembrane region" description="Helical" evidence="1">
    <location>
        <begin position="20"/>
        <end position="46"/>
    </location>
</feature>
<dbReference type="AlphaFoldDB" id="A0AAD8E308"/>
<feature type="non-terminal residue" evidence="2">
    <location>
        <position position="153"/>
    </location>
</feature>
<protein>
    <submittedName>
        <fullName evidence="2">Uncharacterized protein</fullName>
    </submittedName>
</protein>
<feature type="transmembrane region" description="Helical" evidence="1">
    <location>
        <begin position="76"/>
        <end position="95"/>
    </location>
</feature>
<proteinExistence type="predicted"/>
<evidence type="ECO:0000313" key="2">
    <source>
        <dbReference type="EMBL" id="KAJ9575368.1"/>
    </source>
</evidence>
<keyword evidence="1" id="KW-0812">Transmembrane</keyword>
<keyword evidence="1" id="KW-0472">Membrane</keyword>
<organism evidence="2 3">
    <name type="scientific">Diploptera punctata</name>
    <name type="common">Pacific beetle cockroach</name>
    <dbReference type="NCBI Taxonomy" id="6984"/>
    <lineage>
        <taxon>Eukaryota</taxon>
        <taxon>Metazoa</taxon>
        <taxon>Ecdysozoa</taxon>
        <taxon>Arthropoda</taxon>
        <taxon>Hexapoda</taxon>
        <taxon>Insecta</taxon>
        <taxon>Pterygota</taxon>
        <taxon>Neoptera</taxon>
        <taxon>Polyneoptera</taxon>
        <taxon>Dictyoptera</taxon>
        <taxon>Blattodea</taxon>
        <taxon>Blaberoidea</taxon>
        <taxon>Blaberidae</taxon>
        <taxon>Diplopterinae</taxon>
        <taxon>Diploptera</taxon>
    </lineage>
</organism>
<dbReference type="EMBL" id="JASPKZ010009945">
    <property type="protein sequence ID" value="KAJ9575368.1"/>
    <property type="molecule type" value="Genomic_DNA"/>
</dbReference>
<keyword evidence="1" id="KW-1133">Transmembrane helix</keyword>
<evidence type="ECO:0000313" key="3">
    <source>
        <dbReference type="Proteomes" id="UP001233999"/>
    </source>
</evidence>